<reference evidence="2" key="1">
    <citation type="submission" date="2015-09" db="EMBL/GenBank/DDBJ databases">
        <title>Molecular characterization of Rhynchophorus ferrugineus (Olivier) (Coleoptera: Curculionidae) transcriptome.</title>
        <authorList>
            <person name="Hussain A."/>
            <person name="Rizwan-ul-Haq M."/>
            <person name="Al-Ayedh H."/>
            <person name="Al-Jabr A.M."/>
        </authorList>
    </citation>
    <scope>NUCLEOTIDE SEQUENCE</scope>
    <source>
        <strain evidence="2">RPWSSHCyp39</strain>
    </source>
</reference>
<organism evidence="2">
    <name type="scientific">Rhynchophorus ferrugineus</name>
    <name type="common">Red palm weevil</name>
    <name type="synonym">Curculio ferrugineus</name>
    <dbReference type="NCBI Taxonomy" id="354439"/>
    <lineage>
        <taxon>Eukaryota</taxon>
        <taxon>Metazoa</taxon>
        <taxon>Ecdysozoa</taxon>
        <taxon>Arthropoda</taxon>
        <taxon>Hexapoda</taxon>
        <taxon>Insecta</taxon>
        <taxon>Pterygota</taxon>
        <taxon>Neoptera</taxon>
        <taxon>Endopterygota</taxon>
        <taxon>Coleoptera</taxon>
        <taxon>Polyphaga</taxon>
        <taxon>Cucujiformia</taxon>
        <taxon>Curculionidae</taxon>
        <taxon>Dryophthorinae</taxon>
        <taxon>Rhynchophorus</taxon>
    </lineage>
</organism>
<feature type="non-terminal residue" evidence="2">
    <location>
        <position position="1"/>
    </location>
</feature>
<proteinExistence type="evidence at transcript level"/>
<keyword evidence="1" id="KW-0175">Coiled coil</keyword>
<evidence type="ECO:0000256" key="1">
    <source>
        <dbReference type="SAM" id="Coils"/>
    </source>
</evidence>
<dbReference type="SUPFAM" id="SSF58113">
    <property type="entry name" value="Apolipoprotein A-I"/>
    <property type="match status" value="1"/>
</dbReference>
<dbReference type="EMBL" id="KT748791">
    <property type="protein sequence ID" value="AMK48572.1"/>
    <property type="molecule type" value="mRNA"/>
</dbReference>
<feature type="coiled-coil region" evidence="1">
    <location>
        <begin position="44"/>
        <end position="108"/>
    </location>
</feature>
<protein>
    <submittedName>
        <fullName evidence="2">Uncharacterized protein</fullName>
    </submittedName>
</protein>
<feature type="coiled-coil region" evidence="1">
    <location>
        <begin position="145"/>
        <end position="172"/>
    </location>
</feature>
<name>A0A140DKV7_RHYFE</name>
<sequence length="253" mass="28172">TFFIFFLLELRIISNMYKLYFSIFACALLMHQSLATEGELQSSKDEAKKAFHKLMEAIDKALTEAEAALDKAMEEVQAKATELEGKAVAELDKTLDPLREKLNNLIAEATEKGVDMSKCQSYVDHFTNTPDQLVVDLIECINTQVQKAQSYVDDALNNAKKIEEDMNSIDSDIDNCGGNKLHEIKCYAEIVEKIAKDTKEAPQHIVEDVAKATALVTEIIPILEDCFTSKIKIAGEDALKDVKDFAVCVAIPF</sequence>
<accession>A0A140DKV7</accession>
<evidence type="ECO:0000313" key="2">
    <source>
        <dbReference type="EMBL" id="AMK48572.1"/>
    </source>
</evidence>
<dbReference type="AlphaFoldDB" id="A0A140DKV7"/>